<accession>A0A7J5ZBZ1</accession>
<keyword evidence="3" id="KW-1185">Reference proteome</keyword>
<dbReference type="Proteomes" id="UP000518266">
    <property type="component" value="Unassembled WGS sequence"/>
</dbReference>
<name>A0A7J5ZBZ1_DISMA</name>
<dbReference type="Pfam" id="PF00646">
    <property type="entry name" value="F-box"/>
    <property type="match status" value="1"/>
</dbReference>
<evidence type="ECO:0000313" key="3">
    <source>
        <dbReference type="Proteomes" id="UP000518266"/>
    </source>
</evidence>
<dbReference type="OrthoDB" id="8951552at2759"/>
<evidence type="ECO:0000313" key="2">
    <source>
        <dbReference type="EMBL" id="KAF3859302.1"/>
    </source>
</evidence>
<dbReference type="EMBL" id="JAAKFY010000003">
    <property type="protein sequence ID" value="KAF3859302.1"/>
    <property type="molecule type" value="Genomic_DNA"/>
</dbReference>
<reference evidence="2 3" key="1">
    <citation type="submission" date="2020-03" db="EMBL/GenBank/DDBJ databases">
        <title>Dissostichus mawsoni Genome sequencing and assembly.</title>
        <authorList>
            <person name="Park H."/>
        </authorList>
    </citation>
    <scope>NUCLEOTIDE SEQUENCE [LARGE SCALE GENOMIC DNA]</scope>
    <source>
        <strain evidence="2">DM0001</strain>
        <tissue evidence="2">Muscle</tissue>
    </source>
</reference>
<sequence length="110" mass="12019">MDAHAWPKVCLLDSGGQKLARGNPSASVQSATTECQMDISQEKLPEGIIRRILRFVVLEDGDPAICTLALTCKNLNYIVSQGSFQKEPTSTGLTEDHDAFIAQRKEEKVG</sequence>
<dbReference type="InterPro" id="IPR001810">
    <property type="entry name" value="F-box_dom"/>
</dbReference>
<dbReference type="CDD" id="cd09917">
    <property type="entry name" value="F-box_SF"/>
    <property type="match status" value="1"/>
</dbReference>
<feature type="domain" description="F-box" evidence="1">
    <location>
        <begin position="43"/>
        <end position="81"/>
    </location>
</feature>
<comment type="caution">
    <text evidence="2">The sequence shown here is derived from an EMBL/GenBank/DDBJ whole genome shotgun (WGS) entry which is preliminary data.</text>
</comment>
<evidence type="ECO:0000259" key="1">
    <source>
        <dbReference type="Pfam" id="PF00646"/>
    </source>
</evidence>
<dbReference type="AlphaFoldDB" id="A0A7J5ZBZ1"/>
<organism evidence="2 3">
    <name type="scientific">Dissostichus mawsoni</name>
    <name type="common">Antarctic cod</name>
    <dbReference type="NCBI Taxonomy" id="36200"/>
    <lineage>
        <taxon>Eukaryota</taxon>
        <taxon>Metazoa</taxon>
        <taxon>Chordata</taxon>
        <taxon>Craniata</taxon>
        <taxon>Vertebrata</taxon>
        <taxon>Euteleostomi</taxon>
        <taxon>Actinopterygii</taxon>
        <taxon>Neopterygii</taxon>
        <taxon>Teleostei</taxon>
        <taxon>Neoteleostei</taxon>
        <taxon>Acanthomorphata</taxon>
        <taxon>Eupercaria</taxon>
        <taxon>Perciformes</taxon>
        <taxon>Notothenioidei</taxon>
        <taxon>Nototheniidae</taxon>
        <taxon>Dissostichus</taxon>
    </lineage>
</organism>
<protein>
    <recommendedName>
        <fullName evidence="1">F-box domain-containing protein</fullName>
    </recommendedName>
</protein>
<proteinExistence type="predicted"/>
<gene>
    <name evidence="2" type="ORF">F7725_021701</name>
</gene>